<dbReference type="Pfam" id="PF08031">
    <property type="entry name" value="BBE"/>
    <property type="match status" value="1"/>
</dbReference>
<reference evidence="6" key="1">
    <citation type="submission" date="2016-02" db="EMBL/GenBank/DDBJ databases">
        <title>Draft genome sequence of Microdochium bolleyi, a fungal endophyte of beachgrass.</title>
        <authorList>
            <consortium name="DOE Joint Genome Institute"/>
            <person name="David A.S."/>
            <person name="May G."/>
            <person name="Haridas S."/>
            <person name="Lim J."/>
            <person name="Wang M."/>
            <person name="Labutti K."/>
            <person name="Lipzen A."/>
            <person name="Barry K."/>
            <person name="Grigoriev I.V."/>
        </authorList>
    </citation>
    <scope>NUCLEOTIDE SEQUENCE [LARGE SCALE GENOMIC DNA]</scope>
    <source>
        <strain evidence="6">J235TASD1</strain>
    </source>
</reference>
<proteinExistence type="inferred from homology"/>
<evidence type="ECO:0000313" key="6">
    <source>
        <dbReference type="Proteomes" id="UP000070501"/>
    </source>
</evidence>
<dbReference type="EMBL" id="KQ964252">
    <property type="protein sequence ID" value="KXJ90487.1"/>
    <property type="molecule type" value="Genomic_DNA"/>
</dbReference>
<evidence type="ECO:0000259" key="4">
    <source>
        <dbReference type="PROSITE" id="PS51387"/>
    </source>
</evidence>
<dbReference type="InterPro" id="IPR016169">
    <property type="entry name" value="FAD-bd_PCMH_sub2"/>
</dbReference>
<dbReference type="InterPro" id="IPR006094">
    <property type="entry name" value="Oxid_FAD_bind_N"/>
</dbReference>
<keyword evidence="2" id="KW-0560">Oxidoreductase</keyword>
<evidence type="ECO:0000256" key="1">
    <source>
        <dbReference type="ARBA" id="ARBA00005466"/>
    </source>
</evidence>
<dbReference type="InterPro" id="IPR050432">
    <property type="entry name" value="FAD-linked_Oxidoreductases_BP"/>
</dbReference>
<comment type="similarity">
    <text evidence="1">Belongs to the oxygen-dependent FAD-linked oxidoreductase family.</text>
</comment>
<dbReference type="PROSITE" id="PS51387">
    <property type="entry name" value="FAD_PCMH"/>
    <property type="match status" value="1"/>
</dbReference>
<dbReference type="PANTHER" id="PTHR13878">
    <property type="entry name" value="GULONOLACTONE OXIDASE"/>
    <property type="match status" value="1"/>
</dbReference>
<dbReference type="InterPro" id="IPR012951">
    <property type="entry name" value="BBE"/>
</dbReference>
<dbReference type="PANTHER" id="PTHR13878:SF91">
    <property type="entry name" value="FAD BINDING DOMAIN PROTEIN (AFU_ORTHOLOGUE AFUA_6G12070)-RELATED"/>
    <property type="match status" value="1"/>
</dbReference>
<keyword evidence="6" id="KW-1185">Reference proteome</keyword>
<name>A0A136IZV4_9PEZI</name>
<feature type="domain" description="FAD-binding PCMH-type" evidence="4">
    <location>
        <begin position="119"/>
        <end position="298"/>
    </location>
</feature>
<evidence type="ECO:0000256" key="2">
    <source>
        <dbReference type="ARBA" id="ARBA00023002"/>
    </source>
</evidence>
<feature type="chain" id="PRO_5007293322" description="FAD-binding PCMH-type domain-containing protein" evidence="3">
    <location>
        <begin position="19"/>
        <end position="573"/>
    </location>
</feature>
<dbReference type="Gene3D" id="3.30.465.10">
    <property type="match status" value="2"/>
</dbReference>
<dbReference type="Pfam" id="PF01565">
    <property type="entry name" value="FAD_binding_4"/>
    <property type="match status" value="1"/>
</dbReference>
<dbReference type="InterPro" id="IPR016166">
    <property type="entry name" value="FAD-bd_PCMH"/>
</dbReference>
<dbReference type="InterPro" id="IPR036318">
    <property type="entry name" value="FAD-bd_PCMH-like_sf"/>
</dbReference>
<sequence>MRSRSLLDFLAFVASAIAAPPGRGVATAGCRCLPGDSCWPSQSQWNNLNTTVAGRLVTTVPIGSVCHDPTYDAQACAALQASYGEPATHYSSSSSMMMRFWANQSCNPFAPRQESCSDLGNFVSYAVDVAQTSDIVTAINFAKSKNIRLVIRNTGHDFLGRSTGRGALAVWTHNLKTMQFLPNFQSGLYKGPALKMGTGVHGSEVEAFLAQRGFVAVGGWCPSVGIAGGFTAGGGHSPLGSKFGMGADQTLEFEVVTAEGRVVTASPTTNSDLYWALSGGGPGNYGVVTSVTVRVYPDAPVVGLFVMIDRSAVPAQKFWTAMQVFFEQIPALVDRNIGATINLGPDVFYIIPLTAHGLTLSATQALMKPFTDALENLQIQHTAQWLTSPGYNAHWTAFVAPGPVGSFWQSGARIVPRGVVESAGGLDKLMATLRDMVDEKKVTIGGTVVGAVKRTGAANAVLPAWRDGVALLGLLSPWSDQPGDWARMLEMQRWLGAEMRPRLEAATPGGGTYMNEADGRQPNWREAFFGTNYAALVQVKKRWDPHALFWALQVPGSEAWTVAADGRMCRAYL</sequence>
<organism evidence="5 6">
    <name type="scientific">Microdochium bolleyi</name>
    <dbReference type="NCBI Taxonomy" id="196109"/>
    <lineage>
        <taxon>Eukaryota</taxon>
        <taxon>Fungi</taxon>
        <taxon>Dikarya</taxon>
        <taxon>Ascomycota</taxon>
        <taxon>Pezizomycotina</taxon>
        <taxon>Sordariomycetes</taxon>
        <taxon>Xylariomycetidae</taxon>
        <taxon>Xylariales</taxon>
        <taxon>Microdochiaceae</taxon>
        <taxon>Microdochium</taxon>
    </lineage>
</organism>
<dbReference type="AlphaFoldDB" id="A0A136IZV4"/>
<dbReference type="InParanoid" id="A0A136IZV4"/>
<dbReference type="Proteomes" id="UP000070501">
    <property type="component" value="Unassembled WGS sequence"/>
</dbReference>
<dbReference type="OrthoDB" id="9983560at2759"/>
<keyword evidence="3" id="KW-0732">Signal</keyword>
<evidence type="ECO:0000256" key="3">
    <source>
        <dbReference type="SAM" id="SignalP"/>
    </source>
</evidence>
<dbReference type="SUPFAM" id="SSF56176">
    <property type="entry name" value="FAD-binding/transporter-associated domain-like"/>
    <property type="match status" value="1"/>
</dbReference>
<protein>
    <recommendedName>
        <fullName evidence="4">FAD-binding PCMH-type domain-containing protein</fullName>
    </recommendedName>
</protein>
<evidence type="ECO:0000313" key="5">
    <source>
        <dbReference type="EMBL" id="KXJ90487.1"/>
    </source>
</evidence>
<dbReference type="GO" id="GO:0016491">
    <property type="term" value="F:oxidoreductase activity"/>
    <property type="evidence" value="ECO:0007669"/>
    <property type="project" value="UniProtKB-KW"/>
</dbReference>
<feature type="signal peptide" evidence="3">
    <location>
        <begin position="1"/>
        <end position="18"/>
    </location>
</feature>
<gene>
    <name evidence="5" type="ORF">Micbo1qcDRAFT_226448</name>
</gene>
<accession>A0A136IZV4</accession>
<dbReference type="STRING" id="196109.A0A136IZV4"/>
<dbReference type="GO" id="GO:0071949">
    <property type="term" value="F:FAD binding"/>
    <property type="evidence" value="ECO:0007669"/>
    <property type="project" value="InterPro"/>
</dbReference>